<protein>
    <recommendedName>
        <fullName evidence="4">C2H2-type domain-containing protein</fullName>
    </recommendedName>
</protein>
<keyword evidence="3" id="KW-1185">Reference proteome</keyword>
<feature type="region of interest" description="Disordered" evidence="1">
    <location>
        <begin position="1"/>
        <end position="49"/>
    </location>
</feature>
<feature type="non-terminal residue" evidence="2">
    <location>
        <position position="415"/>
    </location>
</feature>
<organism evidence="2 3">
    <name type="scientific">Pristionchus entomophagus</name>
    <dbReference type="NCBI Taxonomy" id="358040"/>
    <lineage>
        <taxon>Eukaryota</taxon>
        <taxon>Metazoa</taxon>
        <taxon>Ecdysozoa</taxon>
        <taxon>Nematoda</taxon>
        <taxon>Chromadorea</taxon>
        <taxon>Rhabditida</taxon>
        <taxon>Rhabditina</taxon>
        <taxon>Diplogasteromorpha</taxon>
        <taxon>Diplogasteroidea</taxon>
        <taxon>Neodiplogasteridae</taxon>
        <taxon>Pristionchus</taxon>
    </lineage>
</organism>
<evidence type="ECO:0000313" key="2">
    <source>
        <dbReference type="EMBL" id="GMS97397.1"/>
    </source>
</evidence>
<comment type="caution">
    <text evidence="2">The sequence shown here is derived from an EMBL/GenBank/DDBJ whole genome shotgun (WGS) entry which is preliminary data.</text>
</comment>
<accession>A0AAV5TT82</accession>
<dbReference type="Proteomes" id="UP001432027">
    <property type="component" value="Unassembled WGS sequence"/>
</dbReference>
<reference evidence="2" key="1">
    <citation type="submission" date="2023-10" db="EMBL/GenBank/DDBJ databases">
        <title>Genome assembly of Pristionchus species.</title>
        <authorList>
            <person name="Yoshida K."/>
            <person name="Sommer R.J."/>
        </authorList>
    </citation>
    <scope>NUCLEOTIDE SEQUENCE</scope>
    <source>
        <strain evidence="2">RS0144</strain>
    </source>
</reference>
<feature type="compositionally biased region" description="Basic and acidic residues" evidence="1">
    <location>
        <begin position="1"/>
        <end position="11"/>
    </location>
</feature>
<name>A0AAV5TT82_9BILA</name>
<dbReference type="AlphaFoldDB" id="A0AAV5TT82"/>
<feature type="region of interest" description="Disordered" evidence="1">
    <location>
        <begin position="63"/>
        <end position="109"/>
    </location>
</feature>
<evidence type="ECO:0000256" key="1">
    <source>
        <dbReference type="SAM" id="MobiDB-lite"/>
    </source>
</evidence>
<evidence type="ECO:0008006" key="4">
    <source>
        <dbReference type="Google" id="ProtNLM"/>
    </source>
</evidence>
<dbReference type="EMBL" id="BTSX01000004">
    <property type="protein sequence ID" value="GMS97397.1"/>
    <property type="molecule type" value="Genomic_DNA"/>
</dbReference>
<sequence length="415" mass="46502">MNGTEKGDRSSKSVASSEIVKPQQMVSNLEGNSEAMPKSELRTEGTSAVHCLKDEINRLEETVKAMRVNEGSKRRAKGKKGKDEGGSSTVSGLDFTDDASSSSSLPMKEEDKLRRLLGELSADVKQGNPDIGLITAKMERVSTLWNDVMVDRMRGALEDINGNSVETLEPEELNEKILIAAMDGDPLESFSIADYKKKPDQPKGCSRGVWMDHLKMSKKFADCIAHMCCVHRSGNLEGIDWQTNEAAMKSVELWVYKWLSNKSMMIEIQTLVAYEIIRRVQDHEYYNCLFCNTVDFNIKQFLSHFNSGTHCKKMLEIINMEGPVKLFAFANKFLTNLIYLDEELHGLFSTQFTTPLVKSGAKGPQPSNDSIPSVDFLDKLEHKYGKKINGDFDSARLNDPVYVASLLPEIVKNHK</sequence>
<evidence type="ECO:0000313" key="3">
    <source>
        <dbReference type="Proteomes" id="UP001432027"/>
    </source>
</evidence>
<proteinExistence type="predicted"/>
<gene>
    <name evidence="2" type="ORF">PENTCL1PPCAC_19572</name>
</gene>